<evidence type="ECO:0000256" key="8">
    <source>
        <dbReference type="ARBA" id="ARBA00022989"/>
    </source>
</evidence>
<evidence type="ECO:0000256" key="4">
    <source>
        <dbReference type="ARBA" id="ARBA00022475"/>
    </source>
</evidence>
<dbReference type="NCBIfam" id="TIGR00842">
    <property type="entry name" value="bcct"/>
    <property type="match status" value="1"/>
</dbReference>
<gene>
    <name evidence="10" type="primary">coaE</name>
    <name evidence="13" type="ORF">C8E99_0824</name>
</gene>
<comment type="subcellular location">
    <subcellularLocation>
        <location evidence="1">Cell membrane</location>
        <topology evidence="1">Multi-pass membrane protein</topology>
    </subcellularLocation>
    <subcellularLocation>
        <location evidence="10">Cytoplasm</location>
    </subcellularLocation>
</comment>
<dbReference type="GO" id="GO:0022857">
    <property type="term" value="F:transmembrane transporter activity"/>
    <property type="evidence" value="ECO:0007669"/>
    <property type="project" value="InterPro"/>
</dbReference>
<feature type="transmembrane region" description="Helical" evidence="12">
    <location>
        <begin position="234"/>
        <end position="255"/>
    </location>
</feature>
<feature type="transmembrane region" description="Helical" evidence="12">
    <location>
        <begin position="454"/>
        <end position="470"/>
    </location>
</feature>
<comment type="similarity">
    <text evidence="2">Belongs to the BCCT transporter (TC 2.A.15) family.</text>
</comment>
<feature type="transmembrane region" description="Helical" evidence="12">
    <location>
        <begin position="482"/>
        <end position="502"/>
    </location>
</feature>
<feature type="transmembrane region" description="Helical" evidence="12">
    <location>
        <begin position="322"/>
        <end position="339"/>
    </location>
</feature>
<protein>
    <recommendedName>
        <fullName evidence="10 11">Dephospho-CoA kinase</fullName>
        <ecNumber evidence="10 11">2.7.1.24</ecNumber>
    </recommendedName>
    <alternativeName>
        <fullName evidence="10">Dephosphocoenzyme A kinase</fullName>
    </alternativeName>
</protein>
<evidence type="ECO:0000256" key="2">
    <source>
        <dbReference type="ARBA" id="ARBA00005658"/>
    </source>
</evidence>
<keyword evidence="10 13" id="KW-0418">Kinase</keyword>
<dbReference type="Pfam" id="PF02028">
    <property type="entry name" value="BCCT"/>
    <property type="match status" value="1"/>
</dbReference>
<comment type="similarity">
    <text evidence="10">Belongs to the CoaE family.</text>
</comment>
<evidence type="ECO:0000256" key="12">
    <source>
        <dbReference type="SAM" id="Phobius"/>
    </source>
</evidence>
<dbReference type="Pfam" id="PF01121">
    <property type="entry name" value="CoaE"/>
    <property type="match status" value="1"/>
</dbReference>
<keyword evidence="10" id="KW-0963">Cytoplasm</keyword>
<keyword evidence="3" id="KW-0813">Transport</keyword>
<evidence type="ECO:0000256" key="7">
    <source>
        <dbReference type="ARBA" id="ARBA00022840"/>
    </source>
</evidence>
<dbReference type="GO" id="GO:0005737">
    <property type="term" value="C:cytoplasm"/>
    <property type="evidence" value="ECO:0007669"/>
    <property type="project" value="UniProtKB-SubCell"/>
</dbReference>
<dbReference type="GO" id="GO:0005524">
    <property type="term" value="F:ATP binding"/>
    <property type="evidence" value="ECO:0007669"/>
    <property type="project" value="UniProtKB-UniRule"/>
</dbReference>
<sequence>MLTRLHNRLGLRTGPAIFFISALIIAVFTLAMAIFPGPVQGAFGVVSTYLRYDVGWFYTLGTTLLVVFAVGLALSRFGRVKLGDDDSEPEFSGLAWFGMLFAAGIGATLMFWGVAEPMNHYANPPLYGTEPLSDQAATQALAISNFHFGIHMWALLVVPGLCFGYFTYKRKLPPRVSSALQPLLGDRIHGPWGKLVDIISVLSTVFGLAVSVGLGAMQINSGMNYVMGVPISGWLQAGIVAIITGIALASAVAGLDKGIKRLSYLNIVLAIVLLVYVLMWGATMDTVRGIVESAGAYLSNLPMLSFFNDTFGGGEWSGDWTVFYYAWTVTWSPFVGLFIARISRGRSIRAFVTACLGLPTAFVVIWFGIYGLSAFTVDRAEGTSGSLTETIVTNGNVEAALFQLLQSYPLYLVTAVLALIVIVIFFVTSLDSGALVLDSMASGHEDVGPKRQRVFWAVSVGLVCAVILVTSGENGLNALQEVIIVIGAPVMALSLFQAWLLLQALREDAGTARPLRTRQWKKVLPIEEYHRRAHEDEHDLDEYVIRPEYEVGTEPEYEALQPNTYHRQQALEGRGLLTIGLTGGIASGKSLVARDLAQAGAVVIDADELARAAVAPGSEALSEIREVFGPEVIAENGELDRQALAQLVFGNTVARESLNDIVHPRVRQEIQRIAREAGPEAVVVVDLPLLVETASAGEFDMVLTVETPAEARVNRLVHERGMSMQQAWARVDSQATDAERREIADQVIVNDASLNDLSEATRGFWDEYVQPVLDEHHASTAADSATNDGGAS</sequence>
<evidence type="ECO:0000256" key="6">
    <source>
        <dbReference type="ARBA" id="ARBA00022741"/>
    </source>
</evidence>
<dbReference type="CDD" id="cd02022">
    <property type="entry name" value="DPCK"/>
    <property type="match status" value="1"/>
</dbReference>
<dbReference type="InterPro" id="IPR001977">
    <property type="entry name" value="Depp_CoAkinase"/>
</dbReference>
<dbReference type="Gene3D" id="3.40.50.300">
    <property type="entry name" value="P-loop containing nucleotide triphosphate hydrolases"/>
    <property type="match status" value="1"/>
</dbReference>
<dbReference type="PANTHER" id="PTHR30047:SF7">
    <property type="entry name" value="HIGH-AFFINITY CHOLINE TRANSPORT PROTEIN"/>
    <property type="match status" value="1"/>
</dbReference>
<dbReference type="GO" id="GO:0015937">
    <property type="term" value="P:coenzyme A biosynthetic process"/>
    <property type="evidence" value="ECO:0007669"/>
    <property type="project" value="UniProtKB-UniRule"/>
</dbReference>
<comment type="function">
    <text evidence="10">Catalyzes the phosphorylation of the 3'-hydroxyl group of dephosphocoenzyme A to form coenzyme A.</text>
</comment>
<feature type="transmembrane region" description="Helical" evidence="12">
    <location>
        <begin position="195"/>
        <end position="214"/>
    </location>
</feature>
<keyword evidence="6 10" id="KW-0547">Nucleotide-binding</keyword>
<dbReference type="OrthoDB" id="9775735at2"/>
<feature type="transmembrane region" description="Helical" evidence="12">
    <location>
        <begin position="16"/>
        <end position="35"/>
    </location>
</feature>
<dbReference type="UniPathway" id="UPA00241">
    <property type="reaction ID" value="UER00356"/>
</dbReference>
<evidence type="ECO:0000256" key="3">
    <source>
        <dbReference type="ARBA" id="ARBA00022448"/>
    </source>
</evidence>
<evidence type="ECO:0000256" key="5">
    <source>
        <dbReference type="ARBA" id="ARBA00022692"/>
    </source>
</evidence>
<dbReference type="AlphaFoldDB" id="A0A3D9LBH4"/>
<name>A0A3D9LBH4_9MICC</name>
<dbReference type="EC" id="2.7.1.24" evidence="10 11"/>
<reference evidence="13 14" key="1">
    <citation type="submission" date="2018-07" db="EMBL/GenBank/DDBJ databases">
        <title>Sequencing the genomes of 1000 actinobacteria strains.</title>
        <authorList>
            <person name="Klenk H.-P."/>
        </authorList>
    </citation>
    <scope>NUCLEOTIDE SEQUENCE [LARGE SCALE GENOMIC DNA]</scope>
    <source>
        <strain evidence="13 14">DSM 14442</strain>
    </source>
</reference>
<feature type="transmembrane region" description="Helical" evidence="12">
    <location>
        <begin position="351"/>
        <end position="372"/>
    </location>
</feature>
<evidence type="ECO:0000256" key="11">
    <source>
        <dbReference type="NCBIfam" id="TIGR00152"/>
    </source>
</evidence>
<keyword evidence="5 12" id="KW-0812">Transmembrane</keyword>
<feature type="transmembrane region" description="Helical" evidence="12">
    <location>
        <begin position="262"/>
        <end position="282"/>
    </location>
</feature>
<dbReference type="NCBIfam" id="TIGR00152">
    <property type="entry name" value="dephospho-CoA kinase"/>
    <property type="match status" value="1"/>
</dbReference>
<keyword evidence="8 12" id="KW-1133">Transmembrane helix</keyword>
<dbReference type="HAMAP" id="MF_00376">
    <property type="entry name" value="Dephospho_CoA_kinase"/>
    <property type="match status" value="1"/>
</dbReference>
<dbReference type="Proteomes" id="UP000256727">
    <property type="component" value="Unassembled WGS sequence"/>
</dbReference>
<keyword evidence="4" id="KW-1003">Cell membrane</keyword>
<feature type="transmembrane region" description="Helical" evidence="12">
    <location>
        <begin position="410"/>
        <end position="433"/>
    </location>
</feature>
<dbReference type="NCBIfam" id="NF002879">
    <property type="entry name" value="PRK03333.1"/>
    <property type="match status" value="1"/>
</dbReference>
<evidence type="ECO:0000256" key="9">
    <source>
        <dbReference type="ARBA" id="ARBA00023136"/>
    </source>
</evidence>
<feature type="binding site" evidence="10">
    <location>
        <begin position="586"/>
        <end position="591"/>
    </location>
    <ligand>
        <name>ATP</name>
        <dbReference type="ChEBI" id="CHEBI:30616"/>
    </ligand>
</feature>
<keyword evidence="7 10" id="KW-0067">ATP-binding</keyword>
<feature type="transmembrane region" description="Helical" evidence="12">
    <location>
        <begin position="94"/>
        <end position="115"/>
    </location>
</feature>
<keyword evidence="9 12" id="KW-0472">Membrane</keyword>
<dbReference type="PANTHER" id="PTHR30047">
    <property type="entry name" value="HIGH-AFFINITY CHOLINE TRANSPORT PROTEIN-RELATED"/>
    <property type="match status" value="1"/>
</dbReference>
<dbReference type="SUPFAM" id="SSF52540">
    <property type="entry name" value="P-loop containing nucleoside triphosphate hydrolases"/>
    <property type="match status" value="1"/>
</dbReference>
<comment type="caution">
    <text evidence="13">The sequence shown here is derived from an EMBL/GenBank/DDBJ whole genome shotgun (WGS) entry which is preliminary data.</text>
</comment>
<evidence type="ECO:0000313" key="13">
    <source>
        <dbReference type="EMBL" id="REE03024.1"/>
    </source>
</evidence>
<evidence type="ECO:0000313" key="14">
    <source>
        <dbReference type="Proteomes" id="UP000256727"/>
    </source>
</evidence>
<dbReference type="InterPro" id="IPR027417">
    <property type="entry name" value="P-loop_NTPase"/>
</dbReference>
<dbReference type="GO" id="GO:0005886">
    <property type="term" value="C:plasma membrane"/>
    <property type="evidence" value="ECO:0007669"/>
    <property type="project" value="UniProtKB-SubCell"/>
</dbReference>
<comment type="pathway">
    <text evidence="10">Cofactor biosynthesis; coenzyme A biosynthesis; CoA from (R)-pantothenate: step 5/5.</text>
</comment>
<dbReference type="InterPro" id="IPR000060">
    <property type="entry name" value="BCCT_transptr"/>
</dbReference>
<keyword evidence="14" id="KW-1185">Reference proteome</keyword>
<keyword evidence="10" id="KW-0808">Transferase</keyword>
<comment type="catalytic activity">
    <reaction evidence="10">
        <text>3'-dephospho-CoA + ATP = ADP + CoA + H(+)</text>
        <dbReference type="Rhea" id="RHEA:18245"/>
        <dbReference type="ChEBI" id="CHEBI:15378"/>
        <dbReference type="ChEBI" id="CHEBI:30616"/>
        <dbReference type="ChEBI" id="CHEBI:57287"/>
        <dbReference type="ChEBI" id="CHEBI:57328"/>
        <dbReference type="ChEBI" id="CHEBI:456216"/>
        <dbReference type="EC" id="2.7.1.24"/>
    </reaction>
</comment>
<feature type="transmembrane region" description="Helical" evidence="12">
    <location>
        <begin position="150"/>
        <end position="168"/>
    </location>
</feature>
<feature type="transmembrane region" description="Helical" evidence="12">
    <location>
        <begin position="55"/>
        <end position="74"/>
    </location>
</feature>
<keyword evidence="10" id="KW-0173">Coenzyme A biosynthesis</keyword>
<evidence type="ECO:0000256" key="1">
    <source>
        <dbReference type="ARBA" id="ARBA00004651"/>
    </source>
</evidence>
<organism evidence="13 14">
    <name type="scientific">Citricoccus muralis</name>
    <dbReference type="NCBI Taxonomy" id="169134"/>
    <lineage>
        <taxon>Bacteria</taxon>
        <taxon>Bacillati</taxon>
        <taxon>Actinomycetota</taxon>
        <taxon>Actinomycetes</taxon>
        <taxon>Micrococcales</taxon>
        <taxon>Micrococcaceae</taxon>
        <taxon>Citricoccus</taxon>
    </lineage>
</organism>
<accession>A0A3D9LBH4</accession>
<dbReference type="EMBL" id="QREH01000001">
    <property type="protein sequence ID" value="REE03024.1"/>
    <property type="molecule type" value="Genomic_DNA"/>
</dbReference>
<evidence type="ECO:0000256" key="10">
    <source>
        <dbReference type="HAMAP-Rule" id="MF_00376"/>
    </source>
</evidence>
<dbReference type="GO" id="GO:0004140">
    <property type="term" value="F:dephospho-CoA kinase activity"/>
    <property type="evidence" value="ECO:0007669"/>
    <property type="project" value="UniProtKB-UniRule"/>
</dbReference>
<proteinExistence type="inferred from homology"/>
<dbReference type="PROSITE" id="PS51219">
    <property type="entry name" value="DPCK"/>
    <property type="match status" value="1"/>
</dbReference>